<evidence type="ECO:0000256" key="5">
    <source>
        <dbReference type="ARBA" id="ARBA00022598"/>
    </source>
</evidence>
<dbReference type="InterPro" id="IPR006195">
    <property type="entry name" value="aa-tRNA-synth_II"/>
</dbReference>
<dbReference type="EMBL" id="JALJOR010000004">
    <property type="protein sequence ID" value="KAK9818299.1"/>
    <property type="molecule type" value="Genomic_DNA"/>
</dbReference>
<feature type="compositionally biased region" description="Low complexity" evidence="12">
    <location>
        <begin position="88"/>
        <end position="99"/>
    </location>
</feature>
<dbReference type="InterPro" id="IPR002312">
    <property type="entry name" value="Asp/Asn-tRNA-synth_IIb"/>
</dbReference>
<dbReference type="GO" id="GO:0005524">
    <property type="term" value="F:ATP binding"/>
    <property type="evidence" value="ECO:0007669"/>
    <property type="project" value="UniProtKB-KW"/>
</dbReference>
<feature type="compositionally biased region" description="Low complexity" evidence="12">
    <location>
        <begin position="20"/>
        <end position="56"/>
    </location>
</feature>
<dbReference type="PRINTS" id="PR01042">
    <property type="entry name" value="TRNASYNTHASP"/>
</dbReference>
<dbReference type="SUPFAM" id="SSF50249">
    <property type="entry name" value="Nucleic acid-binding proteins"/>
    <property type="match status" value="1"/>
</dbReference>
<evidence type="ECO:0000313" key="15">
    <source>
        <dbReference type="Proteomes" id="UP001489004"/>
    </source>
</evidence>
<evidence type="ECO:0000256" key="6">
    <source>
        <dbReference type="ARBA" id="ARBA00022741"/>
    </source>
</evidence>
<dbReference type="InterPro" id="IPR045864">
    <property type="entry name" value="aa-tRNA-synth_II/BPL/LPL"/>
</dbReference>
<dbReference type="Pfam" id="PF00152">
    <property type="entry name" value="tRNA-synt_2"/>
    <property type="match status" value="1"/>
</dbReference>
<dbReference type="GO" id="GO:0003723">
    <property type="term" value="F:RNA binding"/>
    <property type="evidence" value="ECO:0007669"/>
    <property type="project" value="TreeGrafter"/>
</dbReference>
<evidence type="ECO:0000256" key="7">
    <source>
        <dbReference type="ARBA" id="ARBA00022840"/>
    </source>
</evidence>
<dbReference type="FunFam" id="3.30.930.10:FF:000013">
    <property type="entry name" value="Aspartate--tRNA ligase, cytoplasmic"/>
    <property type="match status" value="1"/>
</dbReference>
<dbReference type="PROSITE" id="PS50862">
    <property type="entry name" value="AA_TRNA_LIGASE_II"/>
    <property type="match status" value="1"/>
</dbReference>
<proteinExistence type="inferred from homology"/>
<dbReference type="HAMAP" id="MF_02075">
    <property type="entry name" value="Asp_tRNA_synth_type2"/>
    <property type="match status" value="1"/>
</dbReference>
<feature type="compositionally biased region" description="Basic and acidic residues" evidence="12">
    <location>
        <begin position="69"/>
        <end position="87"/>
    </location>
</feature>
<feature type="region of interest" description="Disordered" evidence="12">
    <location>
        <begin position="1"/>
        <end position="114"/>
    </location>
</feature>
<dbReference type="InterPro" id="IPR004364">
    <property type="entry name" value="Aa-tRNA-synt_II"/>
</dbReference>
<keyword evidence="5" id="KW-0436">Ligase</keyword>
<dbReference type="InterPro" id="IPR004365">
    <property type="entry name" value="NA-bd_OB_tRNA"/>
</dbReference>
<dbReference type="Proteomes" id="UP001489004">
    <property type="component" value="Unassembled WGS sequence"/>
</dbReference>
<organism evidence="14 15">
    <name type="scientific">[Myrmecia] bisecta</name>
    <dbReference type="NCBI Taxonomy" id="41462"/>
    <lineage>
        <taxon>Eukaryota</taxon>
        <taxon>Viridiplantae</taxon>
        <taxon>Chlorophyta</taxon>
        <taxon>core chlorophytes</taxon>
        <taxon>Trebouxiophyceae</taxon>
        <taxon>Trebouxiales</taxon>
        <taxon>Trebouxiaceae</taxon>
        <taxon>Myrmecia</taxon>
    </lineage>
</organism>
<dbReference type="CDD" id="cd00776">
    <property type="entry name" value="AsxRS_core"/>
    <property type="match status" value="1"/>
</dbReference>
<evidence type="ECO:0000256" key="12">
    <source>
        <dbReference type="SAM" id="MobiDB-lite"/>
    </source>
</evidence>
<keyword evidence="15" id="KW-1185">Reference proteome</keyword>
<name>A0AAW1QC26_9CHLO</name>
<comment type="catalytic activity">
    <reaction evidence="11">
        <text>tRNA(Asp) + L-aspartate + ATP = L-aspartyl-tRNA(Asp) + AMP + diphosphate</text>
        <dbReference type="Rhea" id="RHEA:19649"/>
        <dbReference type="Rhea" id="RHEA-COMP:9660"/>
        <dbReference type="Rhea" id="RHEA-COMP:9678"/>
        <dbReference type="ChEBI" id="CHEBI:29991"/>
        <dbReference type="ChEBI" id="CHEBI:30616"/>
        <dbReference type="ChEBI" id="CHEBI:33019"/>
        <dbReference type="ChEBI" id="CHEBI:78442"/>
        <dbReference type="ChEBI" id="CHEBI:78516"/>
        <dbReference type="ChEBI" id="CHEBI:456215"/>
        <dbReference type="EC" id="6.1.1.12"/>
    </reaction>
</comment>
<dbReference type="FunFam" id="2.40.50.140:FF:000132">
    <property type="entry name" value="Aspartyl-tRNA synthetase, cytoplasmic"/>
    <property type="match status" value="1"/>
</dbReference>
<comment type="caution">
    <text evidence="14">The sequence shown here is derived from an EMBL/GenBank/DDBJ whole genome shotgun (WGS) entry which is preliminary data.</text>
</comment>
<dbReference type="AlphaFoldDB" id="A0AAW1QC26"/>
<evidence type="ECO:0000256" key="8">
    <source>
        <dbReference type="ARBA" id="ARBA00022917"/>
    </source>
</evidence>
<dbReference type="GO" id="GO:0017101">
    <property type="term" value="C:aminoacyl-tRNA synthetase multienzyme complex"/>
    <property type="evidence" value="ECO:0007669"/>
    <property type="project" value="TreeGrafter"/>
</dbReference>
<feature type="domain" description="Aminoacyl-transfer RNA synthetases class-II family profile" evidence="13">
    <location>
        <begin position="285"/>
        <end position="590"/>
    </location>
</feature>
<protein>
    <recommendedName>
        <fullName evidence="3">aspartate--tRNA ligase</fullName>
        <ecNumber evidence="3">6.1.1.12</ecNumber>
    </recommendedName>
    <alternativeName>
        <fullName evidence="10">Aspartyl-tRNA synthetase</fullName>
    </alternativeName>
</protein>
<evidence type="ECO:0000256" key="4">
    <source>
        <dbReference type="ARBA" id="ARBA00022490"/>
    </source>
</evidence>
<dbReference type="InterPro" id="IPR012340">
    <property type="entry name" value="NA-bd_OB-fold"/>
</dbReference>
<evidence type="ECO:0000256" key="3">
    <source>
        <dbReference type="ARBA" id="ARBA00012841"/>
    </source>
</evidence>
<dbReference type="NCBIfam" id="NF003483">
    <property type="entry name" value="PRK05159.1"/>
    <property type="match status" value="1"/>
</dbReference>
<keyword evidence="4" id="KW-0963">Cytoplasm</keyword>
<dbReference type="PANTHER" id="PTHR43450">
    <property type="entry name" value="ASPARTYL-TRNA SYNTHETASE"/>
    <property type="match status" value="1"/>
</dbReference>
<dbReference type="PANTHER" id="PTHR43450:SF1">
    <property type="entry name" value="ASPARTATE--TRNA LIGASE, CYTOPLASMIC"/>
    <property type="match status" value="1"/>
</dbReference>
<dbReference type="CDD" id="cd04320">
    <property type="entry name" value="AspRS_cyto_N"/>
    <property type="match status" value="1"/>
</dbReference>
<dbReference type="Gene3D" id="3.30.930.10">
    <property type="entry name" value="Bira Bifunctional Protein, Domain 2"/>
    <property type="match status" value="1"/>
</dbReference>
<comment type="subcellular location">
    <subcellularLocation>
        <location evidence="1">Cytoplasm</location>
    </subcellularLocation>
</comment>
<dbReference type="Pfam" id="PF01336">
    <property type="entry name" value="tRNA_anti-codon"/>
    <property type="match status" value="1"/>
</dbReference>
<keyword evidence="9" id="KW-0030">Aminoacyl-tRNA synthetase</keyword>
<keyword evidence="8" id="KW-0648">Protein biosynthesis</keyword>
<reference evidence="14 15" key="1">
    <citation type="journal article" date="2024" name="Nat. Commun.">
        <title>Phylogenomics reveals the evolutionary origins of lichenization in chlorophyte algae.</title>
        <authorList>
            <person name="Puginier C."/>
            <person name="Libourel C."/>
            <person name="Otte J."/>
            <person name="Skaloud P."/>
            <person name="Haon M."/>
            <person name="Grisel S."/>
            <person name="Petersen M."/>
            <person name="Berrin J.G."/>
            <person name="Delaux P.M."/>
            <person name="Dal Grande F."/>
            <person name="Keller J."/>
        </authorList>
    </citation>
    <scope>NUCLEOTIDE SEQUENCE [LARGE SCALE GENOMIC DNA]</scope>
    <source>
        <strain evidence="14 15">SAG 2043</strain>
    </source>
</reference>
<evidence type="ECO:0000259" key="13">
    <source>
        <dbReference type="PROSITE" id="PS50862"/>
    </source>
</evidence>
<keyword evidence="7" id="KW-0067">ATP-binding</keyword>
<dbReference type="Gene3D" id="2.40.50.140">
    <property type="entry name" value="Nucleic acid-binding proteins"/>
    <property type="match status" value="1"/>
</dbReference>
<keyword evidence="6" id="KW-0547">Nucleotide-binding</keyword>
<comment type="similarity">
    <text evidence="2">Belongs to the class-II aminoacyl-tRNA synthetase family. Type 2 subfamily.</text>
</comment>
<dbReference type="EC" id="6.1.1.12" evidence="3"/>
<evidence type="ECO:0000256" key="10">
    <source>
        <dbReference type="ARBA" id="ARBA00033155"/>
    </source>
</evidence>
<dbReference type="GO" id="GO:0006422">
    <property type="term" value="P:aspartyl-tRNA aminoacylation"/>
    <property type="evidence" value="ECO:0007669"/>
    <property type="project" value="InterPro"/>
</dbReference>
<dbReference type="GO" id="GO:0005829">
    <property type="term" value="C:cytosol"/>
    <property type="evidence" value="ECO:0007669"/>
    <property type="project" value="TreeGrafter"/>
</dbReference>
<dbReference type="SUPFAM" id="SSF55681">
    <property type="entry name" value="Class II aaRS and biotin synthetases"/>
    <property type="match status" value="1"/>
</dbReference>
<dbReference type="GO" id="GO:0004815">
    <property type="term" value="F:aspartate-tRNA ligase activity"/>
    <property type="evidence" value="ECO:0007669"/>
    <property type="project" value="UniProtKB-EC"/>
</dbReference>
<evidence type="ECO:0000313" key="14">
    <source>
        <dbReference type="EMBL" id="KAK9818299.1"/>
    </source>
</evidence>
<evidence type="ECO:0000256" key="11">
    <source>
        <dbReference type="ARBA" id="ARBA00047904"/>
    </source>
</evidence>
<gene>
    <name evidence="14" type="ORF">WJX72_010270</name>
</gene>
<evidence type="ECO:0000256" key="1">
    <source>
        <dbReference type="ARBA" id="ARBA00004496"/>
    </source>
</evidence>
<dbReference type="NCBIfam" id="TIGR00458">
    <property type="entry name" value="aspS_nondisc"/>
    <property type="match status" value="1"/>
</dbReference>
<accession>A0AAW1QC26</accession>
<evidence type="ECO:0000256" key="9">
    <source>
        <dbReference type="ARBA" id="ARBA00023146"/>
    </source>
</evidence>
<sequence length="590" mass="65300">MTWDERSMQTNWGAEQCFQAKSPAETTATPAAAPQAAAPASKQPVAGPSGSASPASNKAVEAANGAPELSKKAKEKAAAKAAKEAAKAARAAQRGKQAAPTQTDPDDPLKDKYGDTEMVRSRTPTGRKWMQVSQLTPELKDQQVLIRGRVHTVRGKGKSCFIVVRQRTATVQVILFVDDKTVSKGMVKYASNLTRESIVDVEGLLAVPNESIESCSQNQVELKVTSICCISRAAPLPFEVIDASRPEGRVKGAGGEGEQFVGVNKDTRLDNRFIDLRTPANQAIFKIQSAVCQLFRESLLSEGFQEIHTPKLIAGASEGGAAVFKLDYMGRPGCLAQSPQLYKQMAICADIDRVFEIGPVFRAENSYTHRHLCEFMGLDFEMAINEHYFEVLDVIDKLFVYMFQGLEKHCAKELNVINEQYPFEPLQYLPQTLRIPFEEGMQMLQEAGYEVDPLGDLTTELEKSLGKLVKEKYNTDFYIMYRYPKGIRPFYTMPDPTHEDYSNSFDVFIRGEEIISGAQRVHDAQLLTERAKAFGIPVDSIQSYIDSFKFGALPHGGAGVGLERVVMLFCGLDNIRKTSLFPRDPKRLTP</sequence>
<evidence type="ECO:0000256" key="2">
    <source>
        <dbReference type="ARBA" id="ARBA00005312"/>
    </source>
</evidence>
<dbReference type="InterPro" id="IPR004523">
    <property type="entry name" value="Asp-tRNA_synthase_2"/>
</dbReference>